<organism evidence="4 5">
    <name type="scientific">Clostridium cavendishii DSM 21758</name>
    <dbReference type="NCBI Taxonomy" id="1121302"/>
    <lineage>
        <taxon>Bacteria</taxon>
        <taxon>Bacillati</taxon>
        <taxon>Bacillota</taxon>
        <taxon>Clostridia</taxon>
        <taxon>Eubacteriales</taxon>
        <taxon>Clostridiaceae</taxon>
        <taxon>Clostridium</taxon>
    </lineage>
</organism>
<dbReference type="Proteomes" id="UP000184310">
    <property type="component" value="Unassembled WGS sequence"/>
</dbReference>
<dbReference type="STRING" id="1121302.SAMN02745163_03109"/>
<dbReference type="PANTHER" id="PTHR33434:SF3">
    <property type="entry name" value="DEGV DOMAIN-CONTAINING PROTEIN YITS"/>
    <property type="match status" value="1"/>
</dbReference>
<dbReference type="Gene3D" id="3.40.50.10170">
    <property type="match status" value="1"/>
</dbReference>
<sequence>MQKIALIADSACDLPQEILQNYNIKLLPLRIIYKDTEFLDKINVTPEEIYKRLDTEIPTTSLPSMECIEDTLVSLEQDGFTHVIVITISSGLSGTFNSVRLMAENHPKLQSYIFDSKILGIAEGVIVLETAKLIAKGKTYEEIITIIPKIQETVSIHYTLETLEYLKRGGRIGRVAGSIAEMLNIKPIIGVSDEGVYYTHAKARGRKQSLNKLKEILNENLKNHKCNVWIIEGGAMEDAKKFLDSVKDFENIENLDLSTISPALGVHTGPGLIGLGIQRLS</sequence>
<keyword evidence="2" id="KW-0446">Lipid-binding</keyword>
<evidence type="ECO:0000313" key="5">
    <source>
        <dbReference type="Proteomes" id="UP000184310"/>
    </source>
</evidence>
<dbReference type="AlphaFoldDB" id="A0A1M6PCJ9"/>
<evidence type="ECO:0000313" key="4">
    <source>
        <dbReference type="EMBL" id="SHK05664.1"/>
    </source>
</evidence>
<protein>
    <submittedName>
        <fullName evidence="4">EDD domain protein, DegV family</fullName>
    </submittedName>
</protein>
<keyword evidence="5" id="KW-1185">Reference proteome</keyword>
<evidence type="ECO:0000256" key="3">
    <source>
        <dbReference type="SAM" id="Coils"/>
    </source>
</evidence>
<evidence type="ECO:0000256" key="2">
    <source>
        <dbReference type="ARBA" id="ARBA00023121"/>
    </source>
</evidence>
<dbReference type="PROSITE" id="PS51482">
    <property type="entry name" value="DEGV"/>
    <property type="match status" value="1"/>
</dbReference>
<dbReference type="InterPro" id="IPR043168">
    <property type="entry name" value="DegV_C"/>
</dbReference>
<dbReference type="Gene3D" id="3.30.1180.10">
    <property type="match status" value="1"/>
</dbReference>
<dbReference type="InterPro" id="IPR003797">
    <property type="entry name" value="DegV"/>
</dbReference>
<comment type="function">
    <text evidence="1">May bind long-chain fatty acids, such as palmitate, and may play a role in lipid transport or fatty acid metabolism.</text>
</comment>
<dbReference type="PANTHER" id="PTHR33434">
    <property type="entry name" value="DEGV DOMAIN-CONTAINING PROTEIN DR_1986-RELATED"/>
    <property type="match status" value="1"/>
</dbReference>
<accession>A0A1M6PCJ9</accession>
<dbReference type="EMBL" id="FQZB01000013">
    <property type="protein sequence ID" value="SHK05664.1"/>
    <property type="molecule type" value="Genomic_DNA"/>
</dbReference>
<dbReference type="InterPro" id="IPR050270">
    <property type="entry name" value="DegV_domain_contain"/>
</dbReference>
<feature type="coiled-coil region" evidence="3">
    <location>
        <begin position="200"/>
        <end position="227"/>
    </location>
</feature>
<name>A0A1M6PCJ9_9CLOT</name>
<gene>
    <name evidence="4" type="ORF">SAMN02745163_03109</name>
</gene>
<dbReference type="NCBIfam" id="TIGR00762">
    <property type="entry name" value="DegV"/>
    <property type="match status" value="1"/>
</dbReference>
<proteinExistence type="predicted"/>
<dbReference type="SUPFAM" id="SSF82549">
    <property type="entry name" value="DAK1/DegV-like"/>
    <property type="match status" value="1"/>
</dbReference>
<reference evidence="4 5" key="1">
    <citation type="submission" date="2016-11" db="EMBL/GenBank/DDBJ databases">
        <authorList>
            <person name="Jaros S."/>
            <person name="Januszkiewicz K."/>
            <person name="Wedrychowicz H."/>
        </authorList>
    </citation>
    <scope>NUCLEOTIDE SEQUENCE [LARGE SCALE GENOMIC DNA]</scope>
    <source>
        <strain evidence="4 5">DSM 21758</strain>
    </source>
</reference>
<dbReference type="OrthoDB" id="9781230at2"/>
<dbReference type="Pfam" id="PF02645">
    <property type="entry name" value="DegV"/>
    <property type="match status" value="1"/>
</dbReference>
<dbReference type="RefSeq" id="WP_072989777.1">
    <property type="nucleotide sequence ID" value="NZ_FQZB01000013.1"/>
</dbReference>
<keyword evidence="3" id="KW-0175">Coiled coil</keyword>
<dbReference type="GO" id="GO:0008289">
    <property type="term" value="F:lipid binding"/>
    <property type="evidence" value="ECO:0007669"/>
    <property type="project" value="UniProtKB-KW"/>
</dbReference>
<evidence type="ECO:0000256" key="1">
    <source>
        <dbReference type="ARBA" id="ARBA00003238"/>
    </source>
</evidence>